<evidence type="ECO:0000313" key="9">
    <source>
        <dbReference type="Proteomes" id="UP000029067"/>
    </source>
</evidence>
<comment type="caution">
    <text evidence="8">The sequence shown here is derived from an EMBL/GenBank/DDBJ whole genome shotgun (WGS) entry which is preliminary data.</text>
</comment>
<keyword evidence="4 5" id="KW-0143">Chaperone</keyword>
<keyword evidence="2 5" id="KW-0690">Ribosome biogenesis</keyword>
<dbReference type="GO" id="GO:0005737">
    <property type="term" value="C:cytoplasm"/>
    <property type="evidence" value="ECO:0007669"/>
    <property type="project" value="UniProtKB-SubCell"/>
</dbReference>
<dbReference type="EMBL" id="JGYV01000028">
    <property type="protein sequence ID" value="KFI58959.1"/>
    <property type="molecule type" value="Genomic_DNA"/>
</dbReference>
<feature type="domain" description="RimM N-terminal" evidence="6">
    <location>
        <begin position="23"/>
        <end position="98"/>
    </location>
</feature>
<evidence type="ECO:0000256" key="4">
    <source>
        <dbReference type="ARBA" id="ARBA00023186"/>
    </source>
</evidence>
<dbReference type="GO" id="GO:0043022">
    <property type="term" value="F:ribosome binding"/>
    <property type="evidence" value="ECO:0007669"/>
    <property type="project" value="InterPro"/>
</dbReference>
<reference evidence="8 9" key="1">
    <citation type="submission" date="2014-03" db="EMBL/GenBank/DDBJ databases">
        <title>Genomics of Bifidobacteria.</title>
        <authorList>
            <person name="Ventura M."/>
            <person name="Milani C."/>
            <person name="Lugli G.A."/>
        </authorList>
    </citation>
    <scope>NUCLEOTIDE SEQUENCE [LARGE SCALE GENOMIC DNA]</scope>
    <source>
        <strain evidence="8 9">LMG 10738</strain>
    </source>
</reference>
<dbReference type="HAMAP" id="MF_00014">
    <property type="entry name" value="Ribosome_mat_RimM"/>
    <property type="match status" value="1"/>
</dbReference>
<name>A0A087AJK9_9BIFI</name>
<dbReference type="Pfam" id="PF24986">
    <property type="entry name" value="PRC_RimM"/>
    <property type="match status" value="1"/>
</dbReference>
<sequence>MSGGSSNTDPQELPVDEAELLRVCRIGRAQGLKGEVSVRLFTDEPEERFEPGAVLFSRDGSTEYVVQRARAFKDRWYLKLEGVDDRTAAEALNGTELYGEAWELDDDEFYPKDIVGLEARLRTADGPVIGTVVDMTDNAQWLLKIRLAHPVGDERTALVPFVEALVPQVDLDGGVLVIDPPGGLIPGVDRTL</sequence>
<proteinExistence type="inferred from homology"/>
<dbReference type="OrthoDB" id="5381335at2"/>
<dbReference type="RefSeq" id="WP_033516881.1">
    <property type="nucleotide sequence ID" value="NZ_JGYV01000028.1"/>
</dbReference>
<dbReference type="Pfam" id="PF01782">
    <property type="entry name" value="RimM"/>
    <property type="match status" value="1"/>
</dbReference>
<evidence type="ECO:0000256" key="3">
    <source>
        <dbReference type="ARBA" id="ARBA00022552"/>
    </source>
</evidence>
<dbReference type="STRING" id="1688.BCUN_1778"/>
<dbReference type="GO" id="GO:0042274">
    <property type="term" value="P:ribosomal small subunit biogenesis"/>
    <property type="evidence" value="ECO:0007669"/>
    <property type="project" value="UniProtKB-UniRule"/>
</dbReference>
<dbReference type="InterPro" id="IPR002676">
    <property type="entry name" value="RimM_N"/>
</dbReference>
<dbReference type="eggNOG" id="COG0806">
    <property type="taxonomic scope" value="Bacteria"/>
</dbReference>
<dbReference type="Gene3D" id="2.40.30.60">
    <property type="entry name" value="RimM"/>
    <property type="match status" value="1"/>
</dbReference>
<comment type="subcellular location">
    <subcellularLocation>
        <location evidence="5">Cytoplasm</location>
    </subcellularLocation>
</comment>
<dbReference type="Gene3D" id="2.30.30.240">
    <property type="entry name" value="PRC-barrel domain"/>
    <property type="match status" value="1"/>
</dbReference>
<keyword evidence="1 5" id="KW-0963">Cytoplasm</keyword>
<evidence type="ECO:0000313" key="8">
    <source>
        <dbReference type="EMBL" id="KFI58959.1"/>
    </source>
</evidence>
<dbReference type="GO" id="GO:0006364">
    <property type="term" value="P:rRNA processing"/>
    <property type="evidence" value="ECO:0007669"/>
    <property type="project" value="UniProtKB-UniRule"/>
</dbReference>
<comment type="function">
    <text evidence="5">An accessory protein needed during the final step in the assembly of 30S ribosomal subunit, possibly for assembly of the head region. Essential for efficient processing of 16S rRNA. May be needed both before and after RbfA during the maturation of 16S rRNA. It has affinity for free ribosomal 30S subunits but not for 70S ribosomes.</text>
</comment>
<dbReference type="SUPFAM" id="SSF50346">
    <property type="entry name" value="PRC-barrel domain"/>
    <property type="match status" value="1"/>
</dbReference>
<dbReference type="InterPro" id="IPR056792">
    <property type="entry name" value="PRC_RimM"/>
</dbReference>
<dbReference type="PANTHER" id="PTHR33692:SF1">
    <property type="entry name" value="RIBOSOME MATURATION FACTOR RIMM"/>
    <property type="match status" value="1"/>
</dbReference>
<protein>
    <recommendedName>
        <fullName evidence="5">Ribosome maturation factor RimM</fullName>
    </recommendedName>
</protein>
<dbReference type="AlphaFoldDB" id="A0A087AJK9"/>
<organism evidence="8 9">
    <name type="scientific">Bifidobacterium cuniculi</name>
    <dbReference type="NCBI Taxonomy" id="1688"/>
    <lineage>
        <taxon>Bacteria</taxon>
        <taxon>Bacillati</taxon>
        <taxon>Actinomycetota</taxon>
        <taxon>Actinomycetes</taxon>
        <taxon>Bifidobacteriales</taxon>
        <taxon>Bifidobacteriaceae</taxon>
        <taxon>Bifidobacterium</taxon>
    </lineage>
</organism>
<comment type="subunit">
    <text evidence="5">Binds ribosomal protein uS19.</text>
</comment>
<evidence type="ECO:0000259" key="7">
    <source>
        <dbReference type="Pfam" id="PF24986"/>
    </source>
</evidence>
<comment type="similarity">
    <text evidence="5">Belongs to the RimM family.</text>
</comment>
<comment type="domain">
    <text evidence="5">The PRC barrel domain binds ribosomal protein uS19.</text>
</comment>
<dbReference type="SUPFAM" id="SSF50447">
    <property type="entry name" value="Translation proteins"/>
    <property type="match status" value="1"/>
</dbReference>
<evidence type="ECO:0000256" key="1">
    <source>
        <dbReference type="ARBA" id="ARBA00022490"/>
    </source>
</evidence>
<dbReference type="InterPro" id="IPR036976">
    <property type="entry name" value="RimM_N_sf"/>
</dbReference>
<keyword evidence="3 5" id="KW-0698">rRNA processing</keyword>
<dbReference type="InterPro" id="IPR009000">
    <property type="entry name" value="Transl_B-barrel_sf"/>
</dbReference>
<dbReference type="InterPro" id="IPR011961">
    <property type="entry name" value="RimM"/>
</dbReference>
<dbReference type="GO" id="GO:0005840">
    <property type="term" value="C:ribosome"/>
    <property type="evidence" value="ECO:0007669"/>
    <property type="project" value="InterPro"/>
</dbReference>
<dbReference type="Proteomes" id="UP000029067">
    <property type="component" value="Unassembled WGS sequence"/>
</dbReference>
<dbReference type="PANTHER" id="PTHR33692">
    <property type="entry name" value="RIBOSOME MATURATION FACTOR RIMM"/>
    <property type="match status" value="1"/>
</dbReference>
<evidence type="ECO:0000256" key="2">
    <source>
        <dbReference type="ARBA" id="ARBA00022517"/>
    </source>
</evidence>
<dbReference type="NCBIfam" id="TIGR02273">
    <property type="entry name" value="16S_RimM"/>
    <property type="match status" value="1"/>
</dbReference>
<dbReference type="InterPro" id="IPR011033">
    <property type="entry name" value="PRC_barrel-like_sf"/>
</dbReference>
<evidence type="ECO:0000256" key="5">
    <source>
        <dbReference type="HAMAP-Rule" id="MF_00014"/>
    </source>
</evidence>
<accession>A0A087AJK9</accession>
<feature type="domain" description="Ribosome maturation factor RimM PRC barrel" evidence="7">
    <location>
        <begin position="112"/>
        <end position="184"/>
    </location>
</feature>
<keyword evidence="9" id="KW-1185">Reference proteome</keyword>
<evidence type="ECO:0000259" key="6">
    <source>
        <dbReference type="Pfam" id="PF01782"/>
    </source>
</evidence>
<gene>
    <name evidence="5" type="primary">rimM</name>
    <name evidence="8" type="ORF">BCUN_1778</name>
</gene>